<evidence type="ECO:0000313" key="4">
    <source>
        <dbReference type="Proteomes" id="UP000054820"/>
    </source>
</evidence>
<gene>
    <name evidence="2" type="ORF">Lstg_3360</name>
    <name evidence="3" type="ORF">NCTC11991_00337</name>
</gene>
<reference evidence="2 4" key="1">
    <citation type="submission" date="2015-11" db="EMBL/GenBank/DDBJ databases">
        <title>Genomic analysis of 38 Legionella species identifies large and diverse effector repertoires.</title>
        <authorList>
            <person name="Burstein D."/>
            <person name="Amaro F."/>
            <person name="Zusman T."/>
            <person name="Lifshitz Z."/>
            <person name="Cohen O."/>
            <person name="Gilbert J.A."/>
            <person name="Pupko T."/>
            <person name="Shuman H.A."/>
            <person name="Segal G."/>
        </authorList>
    </citation>
    <scope>NUCLEOTIDE SEQUENCE [LARGE SCALE GENOMIC DNA]</scope>
    <source>
        <strain evidence="2 4">SC-18-C9</strain>
    </source>
</reference>
<evidence type="ECO:0000256" key="1">
    <source>
        <dbReference type="SAM" id="MobiDB-lite"/>
    </source>
</evidence>
<dbReference type="EMBL" id="LNYZ01000043">
    <property type="protein sequence ID" value="KTD69919.1"/>
    <property type="molecule type" value="Genomic_DNA"/>
</dbReference>
<dbReference type="Proteomes" id="UP000255110">
    <property type="component" value="Unassembled WGS sequence"/>
</dbReference>
<reference evidence="3 5" key="2">
    <citation type="submission" date="2018-06" db="EMBL/GenBank/DDBJ databases">
        <authorList>
            <consortium name="Pathogen Informatics"/>
            <person name="Doyle S."/>
        </authorList>
    </citation>
    <scope>NUCLEOTIDE SEQUENCE [LARGE SCALE GENOMIC DNA]</scope>
    <source>
        <strain evidence="3 5">NCTC11991</strain>
    </source>
</reference>
<dbReference type="STRING" id="460.Lstg_3360"/>
<evidence type="ECO:0000313" key="2">
    <source>
        <dbReference type="EMBL" id="KTD69919.1"/>
    </source>
</evidence>
<dbReference type="RefSeq" id="WP_058478793.1">
    <property type="nucleotide sequence ID" value="NZ_CAAAIO010000033.1"/>
</dbReference>
<organism evidence="3 5">
    <name type="scientific">Legionella steigerwaltii</name>
    <dbReference type="NCBI Taxonomy" id="460"/>
    <lineage>
        <taxon>Bacteria</taxon>
        <taxon>Pseudomonadati</taxon>
        <taxon>Pseudomonadota</taxon>
        <taxon>Gammaproteobacteria</taxon>
        <taxon>Legionellales</taxon>
        <taxon>Legionellaceae</taxon>
        <taxon>Legionella</taxon>
    </lineage>
</organism>
<dbReference type="Proteomes" id="UP000054820">
    <property type="component" value="Unassembled WGS sequence"/>
</dbReference>
<name>A0A378L7E2_9GAMM</name>
<sequence length="287" mass="32944">MQVKQESEGITNPIRVEIGFSEEGNPKVVFKAITEDVVSIDFLIAPDIGCFSPFTPSYPSIEIRCDVVQDLMPQEDYEYGLIQNLISSKREALYFDPEKNTTYKLSKNHDASLGQIRDGGQSEKDPYYDVASRSIGRDKKATLILKDSPMFSVPRKSETHKASLTSMEIKEAFEVWFYAKHFRTGEEYYKKLCHWDIQYSLGFEEIKALSTLSPLTPGKGQVTYRVKKSHELGMKAKPDYLVVQGEKPDEKIRLIDTDRKRDSEFFKRPKEEGKEGDERYLSEATPH</sequence>
<dbReference type="EMBL" id="UGOY01000001">
    <property type="protein sequence ID" value="STY21768.1"/>
    <property type="molecule type" value="Genomic_DNA"/>
</dbReference>
<protein>
    <submittedName>
        <fullName evidence="3">Uncharacterized protein</fullName>
    </submittedName>
</protein>
<evidence type="ECO:0000313" key="3">
    <source>
        <dbReference type="EMBL" id="STY21768.1"/>
    </source>
</evidence>
<keyword evidence="4" id="KW-1185">Reference proteome</keyword>
<feature type="region of interest" description="Disordered" evidence="1">
    <location>
        <begin position="263"/>
        <end position="287"/>
    </location>
</feature>
<accession>A0A378L7E2</accession>
<proteinExistence type="predicted"/>
<evidence type="ECO:0000313" key="5">
    <source>
        <dbReference type="Proteomes" id="UP000255110"/>
    </source>
</evidence>
<dbReference type="AlphaFoldDB" id="A0A378L7E2"/>
<dbReference type="OrthoDB" id="9898487at2"/>